<dbReference type="SUPFAM" id="SSF52096">
    <property type="entry name" value="ClpP/crotonase"/>
    <property type="match status" value="1"/>
</dbReference>
<dbReference type="InterPro" id="IPR029045">
    <property type="entry name" value="ClpP/crotonase-like_dom_sf"/>
</dbReference>
<sequence length="156" mass="16609">MRRSHRPRFPRRLLVARVQELFARILTFPLPTVAAVNGHAFGAGAMPAIAHVYRVMREDRGYYCLPEVDINIPFTLGMAALIQAELSPQTAVTAMTTGHRFGGPEALAAGLVDATAAEAEVLTSAVDRLTPLPGKNPGTLAAIKSTMYSAAAAALR</sequence>
<reference evidence="1 2" key="1">
    <citation type="submission" date="2020-04" db="EMBL/GenBank/DDBJ databases">
        <title>MicrobeNet Type strains.</title>
        <authorList>
            <person name="Nicholson A.C."/>
        </authorList>
    </citation>
    <scope>NUCLEOTIDE SEQUENCE [LARGE SCALE GENOMIC DNA]</scope>
    <source>
        <strain evidence="1 2">JCM 3332</strain>
    </source>
</reference>
<accession>A0A846YDM2</accession>
<dbReference type="Proteomes" id="UP000570678">
    <property type="component" value="Unassembled WGS sequence"/>
</dbReference>
<keyword evidence="2" id="KW-1185">Reference proteome</keyword>
<name>A0A846YDM2_9NOCA</name>
<evidence type="ECO:0000313" key="2">
    <source>
        <dbReference type="Proteomes" id="UP000570678"/>
    </source>
</evidence>
<dbReference type="Pfam" id="PF00378">
    <property type="entry name" value="ECH_1"/>
    <property type="match status" value="1"/>
</dbReference>
<dbReference type="PANTHER" id="PTHR11941:SF75">
    <property type="entry name" value="ENOYL-COA HYDRATASE_ISOMERASE FAMILY PROTEIN"/>
    <property type="match status" value="1"/>
</dbReference>
<evidence type="ECO:0000313" key="1">
    <source>
        <dbReference type="EMBL" id="NKY57133.1"/>
    </source>
</evidence>
<dbReference type="CDD" id="cd06558">
    <property type="entry name" value="crotonase-like"/>
    <property type="match status" value="1"/>
</dbReference>
<proteinExistence type="predicted"/>
<gene>
    <name evidence="1" type="ORF">HGA15_13390</name>
</gene>
<organism evidence="1 2">
    <name type="scientific">Nocardia flavorosea</name>
    <dbReference type="NCBI Taxonomy" id="53429"/>
    <lineage>
        <taxon>Bacteria</taxon>
        <taxon>Bacillati</taxon>
        <taxon>Actinomycetota</taxon>
        <taxon>Actinomycetes</taxon>
        <taxon>Mycobacteriales</taxon>
        <taxon>Nocardiaceae</taxon>
        <taxon>Nocardia</taxon>
    </lineage>
</organism>
<keyword evidence="1" id="KW-0413">Isomerase</keyword>
<dbReference type="GO" id="GO:0004165">
    <property type="term" value="F:delta(3)-delta(2)-enoyl-CoA isomerase activity"/>
    <property type="evidence" value="ECO:0007669"/>
    <property type="project" value="TreeGrafter"/>
</dbReference>
<dbReference type="InterPro" id="IPR001753">
    <property type="entry name" value="Enoyl-CoA_hydra/iso"/>
</dbReference>
<dbReference type="Gene3D" id="3.90.226.10">
    <property type="entry name" value="2-enoyl-CoA Hydratase, Chain A, domain 1"/>
    <property type="match status" value="1"/>
</dbReference>
<dbReference type="EMBL" id="JAAXOT010000006">
    <property type="protein sequence ID" value="NKY57133.1"/>
    <property type="molecule type" value="Genomic_DNA"/>
</dbReference>
<dbReference type="PANTHER" id="PTHR11941">
    <property type="entry name" value="ENOYL-COA HYDRATASE-RELATED"/>
    <property type="match status" value="1"/>
</dbReference>
<dbReference type="AlphaFoldDB" id="A0A846YDM2"/>
<dbReference type="GO" id="GO:0006635">
    <property type="term" value="P:fatty acid beta-oxidation"/>
    <property type="evidence" value="ECO:0007669"/>
    <property type="project" value="TreeGrafter"/>
</dbReference>
<comment type="caution">
    <text evidence="1">The sequence shown here is derived from an EMBL/GenBank/DDBJ whole genome shotgun (WGS) entry which is preliminary data.</text>
</comment>
<protein>
    <submittedName>
        <fullName evidence="1">Enoyl-CoA hydratase/isomerase family protein</fullName>
    </submittedName>
</protein>